<feature type="region of interest" description="Disordered" evidence="5">
    <location>
        <begin position="195"/>
        <end position="214"/>
    </location>
</feature>
<feature type="domain" description="HTH tetR-type" evidence="6">
    <location>
        <begin position="2"/>
        <end position="62"/>
    </location>
</feature>
<gene>
    <name evidence="7" type="ORF">GIY23_05725</name>
</gene>
<evidence type="ECO:0000256" key="3">
    <source>
        <dbReference type="ARBA" id="ARBA00023163"/>
    </source>
</evidence>
<dbReference type="Proteomes" id="UP000371041">
    <property type="component" value="Chromosome"/>
</dbReference>
<dbReference type="InterPro" id="IPR036271">
    <property type="entry name" value="Tet_transcr_reg_TetR-rel_C_sf"/>
</dbReference>
<dbReference type="EMBL" id="CP045929">
    <property type="protein sequence ID" value="QGK69100.1"/>
    <property type="molecule type" value="Genomic_DNA"/>
</dbReference>
<keyword evidence="1" id="KW-0805">Transcription regulation</keyword>
<dbReference type="Pfam" id="PF00440">
    <property type="entry name" value="TetR_N"/>
    <property type="match status" value="1"/>
</dbReference>
<feature type="compositionally biased region" description="Low complexity" evidence="5">
    <location>
        <begin position="195"/>
        <end position="205"/>
    </location>
</feature>
<feature type="DNA-binding region" description="H-T-H motif" evidence="4">
    <location>
        <begin position="25"/>
        <end position="44"/>
    </location>
</feature>
<evidence type="ECO:0000256" key="4">
    <source>
        <dbReference type="PROSITE-ProRule" id="PRU00335"/>
    </source>
</evidence>
<evidence type="ECO:0000256" key="2">
    <source>
        <dbReference type="ARBA" id="ARBA00023125"/>
    </source>
</evidence>
<dbReference type="InterPro" id="IPR050109">
    <property type="entry name" value="HTH-type_TetR-like_transc_reg"/>
</dbReference>
<dbReference type="RefSeq" id="WP_154075701.1">
    <property type="nucleotide sequence ID" value="NZ_CP045929.1"/>
</dbReference>
<dbReference type="InterPro" id="IPR009057">
    <property type="entry name" value="Homeodomain-like_sf"/>
</dbReference>
<dbReference type="PROSITE" id="PS50977">
    <property type="entry name" value="HTH_TETR_2"/>
    <property type="match status" value="1"/>
</dbReference>
<name>A0A5Q3Q5K4_9PSEU</name>
<reference evidence="8" key="1">
    <citation type="submission" date="2019-11" db="EMBL/GenBank/DDBJ databases">
        <title>The complete genome sequence of Saccharopolyspora sp. E2A.</title>
        <authorList>
            <person name="Zhang G."/>
        </authorList>
    </citation>
    <scope>NUCLEOTIDE SEQUENCE [LARGE SCALE GENOMIC DNA]</scope>
    <source>
        <strain evidence="8">E2A</strain>
    </source>
</reference>
<dbReference type="PANTHER" id="PTHR30055:SF234">
    <property type="entry name" value="HTH-TYPE TRANSCRIPTIONAL REGULATOR BETI"/>
    <property type="match status" value="1"/>
</dbReference>
<organism evidence="7 8">
    <name type="scientific">Allosaccharopolyspora coralli</name>
    <dbReference type="NCBI Taxonomy" id="2665642"/>
    <lineage>
        <taxon>Bacteria</taxon>
        <taxon>Bacillati</taxon>
        <taxon>Actinomycetota</taxon>
        <taxon>Actinomycetes</taxon>
        <taxon>Pseudonocardiales</taxon>
        <taxon>Pseudonocardiaceae</taxon>
        <taxon>Allosaccharopolyspora</taxon>
    </lineage>
</organism>
<evidence type="ECO:0000256" key="5">
    <source>
        <dbReference type="SAM" id="MobiDB-lite"/>
    </source>
</evidence>
<dbReference type="AlphaFoldDB" id="A0A5Q3Q5K4"/>
<dbReference type="KEGG" id="sace:GIY23_05725"/>
<dbReference type="GO" id="GO:0000976">
    <property type="term" value="F:transcription cis-regulatory region binding"/>
    <property type="evidence" value="ECO:0007669"/>
    <property type="project" value="TreeGrafter"/>
</dbReference>
<dbReference type="Gene3D" id="1.10.357.10">
    <property type="entry name" value="Tetracycline Repressor, domain 2"/>
    <property type="match status" value="1"/>
</dbReference>
<keyword evidence="8" id="KW-1185">Reference proteome</keyword>
<accession>A0A5Q3Q5K4</accession>
<dbReference type="GO" id="GO:0003700">
    <property type="term" value="F:DNA-binding transcription factor activity"/>
    <property type="evidence" value="ECO:0007669"/>
    <property type="project" value="TreeGrafter"/>
</dbReference>
<proteinExistence type="predicted"/>
<evidence type="ECO:0000256" key="1">
    <source>
        <dbReference type="ARBA" id="ARBA00023015"/>
    </source>
</evidence>
<evidence type="ECO:0000259" key="6">
    <source>
        <dbReference type="PROSITE" id="PS50977"/>
    </source>
</evidence>
<dbReference type="PANTHER" id="PTHR30055">
    <property type="entry name" value="HTH-TYPE TRANSCRIPTIONAL REGULATOR RUTR"/>
    <property type="match status" value="1"/>
</dbReference>
<dbReference type="SUPFAM" id="SSF46689">
    <property type="entry name" value="Homeodomain-like"/>
    <property type="match status" value="1"/>
</dbReference>
<keyword evidence="2 4" id="KW-0238">DNA-binding</keyword>
<keyword evidence="3" id="KW-0804">Transcription</keyword>
<protein>
    <submittedName>
        <fullName evidence="7">TetR family transcriptional regulator</fullName>
    </submittedName>
</protein>
<evidence type="ECO:0000313" key="8">
    <source>
        <dbReference type="Proteomes" id="UP000371041"/>
    </source>
</evidence>
<evidence type="ECO:0000313" key="7">
    <source>
        <dbReference type="EMBL" id="QGK69100.1"/>
    </source>
</evidence>
<sequence length="214" mass="22660">MAATRERIIHAASEVLTEEPNALPSVRTVASRAGVGASTLRYYFPTQRELLDAVLQQTFAQRFPDGGIRDVAVPAAVRLRNCLEGLLAPVGRGEQAREVMRGIMRTFLDPAHGQDAAAAMARINEAAGARVVSWLEVLEEQGELPHGDNRRRANVLLTVIDGLSLGRSLHGGELTPEQESAVLDDIVGAVLGGQPQAQAGSSASAHVCPDGGRS</sequence>
<dbReference type="InterPro" id="IPR001647">
    <property type="entry name" value="HTH_TetR"/>
</dbReference>
<dbReference type="SUPFAM" id="SSF48498">
    <property type="entry name" value="Tetracyclin repressor-like, C-terminal domain"/>
    <property type="match status" value="1"/>
</dbReference>